<proteinExistence type="predicted"/>
<keyword evidence="2" id="KW-0430">Lectin</keyword>
<name>A0A1H7GSH4_9SPHI</name>
<gene>
    <name evidence="2" type="ORF">SAMN05421740_101787</name>
</gene>
<dbReference type="RefSeq" id="WP_090602871.1">
    <property type="nucleotide sequence ID" value="NZ_FNZR01000001.1"/>
</dbReference>
<dbReference type="InterPro" id="IPR013320">
    <property type="entry name" value="ConA-like_dom_sf"/>
</dbReference>
<dbReference type="STRING" id="332977.SAMN05421740_101787"/>
<organism evidence="2 3">
    <name type="scientific">Parapedobacter koreensis</name>
    <dbReference type="NCBI Taxonomy" id="332977"/>
    <lineage>
        <taxon>Bacteria</taxon>
        <taxon>Pseudomonadati</taxon>
        <taxon>Bacteroidota</taxon>
        <taxon>Sphingobacteriia</taxon>
        <taxon>Sphingobacteriales</taxon>
        <taxon>Sphingobacteriaceae</taxon>
        <taxon>Parapedobacter</taxon>
    </lineage>
</organism>
<reference evidence="3" key="1">
    <citation type="submission" date="2016-10" db="EMBL/GenBank/DDBJ databases">
        <authorList>
            <person name="Varghese N."/>
            <person name="Submissions S."/>
        </authorList>
    </citation>
    <scope>NUCLEOTIDE SEQUENCE [LARGE SCALE GENOMIC DNA]</scope>
    <source>
        <strain evidence="3">Jip14</strain>
    </source>
</reference>
<dbReference type="Gene3D" id="2.60.120.200">
    <property type="match status" value="1"/>
</dbReference>
<evidence type="ECO:0000313" key="2">
    <source>
        <dbReference type="EMBL" id="SEK40984.1"/>
    </source>
</evidence>
<evidence type="ECO:0000313" key="3">
    <source>
        <dbReference type="Proteomes" id="UP000198916"/>
    </source>
</evidence>
<keyword evidence="3" id="KW-1185">Reference proteome</keyword>
<accession>A0A1H7GSH4</accession>
<evidence type="ECO:0000256" key="1">
    <source>
        <dbReference type="SAM" id="SignalP"/>
    </source>
</evidence>
<keyword evidence="1" id="KW-0732">Signal</keyword>
<dbReference type="SUPFAM" id="SSF49899">
    <property type="entry name" value="Concanavalin A-like lectins/glucanases"/>
    <property type="match status" value="1"/>
</dbReference>
<feature type="signal peptide" evidence="1">
    <location>
        <begin position="1"/>
        <end position="25"/>
    </location>
</feature>
<dbReference type="PROSITE" id="PS51257">
    <property type="entry name" value="PROKAR_LIPOPROTEIN"/>
    <property type="match status" value="1"/>
</dbReference>
<dbReference type="Pfam" id="PF13385">
    <property type="entry name" value="Laminin_G_3"/>
    <property type="match status" value="1"/>
</dbReference>
<dbReference type="EMBL" id="FNZR01000001">
    <property type="protein sequence ID" value="SEK40984.1"/>
    <property type="molecule type" value="Genomic_DNA"/>
</dbReference>
<dbReference type="GO" id="GO:0004553">
    <property type="term" value="F:hydrolase activity, hydrolyzing O-glycosyl compounds"/>
    <property type="evidence" value="ECO:0007669"/>
    <property type="project" value="UniProtKB-ARBA"/>
</dbReference>
<feature type="chain" id="PRO_5011788874" evidence="1">
    <location>
        <begin position="26"/>
        <end position="276"/>
    </location>
</feature>
<protein>
    <submittedName>
        <fullName evidence="2">Concanavalin A-like lectin/glucanases superfamily protein</fullName>
    </submittedName>
</protein>
<dbReference type="AlphaFoldDB" id="A0A1H7GSH4"/>
<dbReference type="GO" id="GO:0030246">
    <property type="term" value="F:carbohydrate binding"/>
    <property type="evidence" value="ECO:0007669"/>
    <property type="project" value="UniProtKB-KW"/>
</dbReference>
<dbReference type="GO" id="GO:0005975">
    <property type="term" value="P:carbohydrate metabolic process"/>
    <property type="evidence" value="ECO:0007669"/>
    <property type="project" value="UniProtKB-ARBA"/>
</dbReference>
<dbReference type="Proteomes" id="UP000198916">
    <property type="component" value="Unassembled WGS sequence"/>
</dbReference>
<dbReference type="OrthoDB" id="9814380at2"/>
<sequence>MKTTLSQTLAALGLAVLIAASSCQKMDRPPMNIIPDDTARINGPLQFYAPFEDSPDDSAQYQKGSATAITFVDGVTGKAYKGASNGQIQYPSAVRMANMTSFTVSFWMNTEKHDGGAQAIFMLPNTEDFWGNLFATIEGNNNPDDNSMLLKFNFAGNWVEFNGNNGLERLPDMYGRWRHLAFTYDESTSKFAAYLDGEPLALPAAVTDRVKDGAPLGPLAFSNVSRFVIGGYQQHIGIRTPADAWMLHYTGMLDQFRVHTRALSATEIAELYTTRQ</sequence>